<dbReference type="InterPro" id="IPR001763">
    <property type="entry name" value="Rhodanese-like_dom"/>
</dbReference>
<protein>
    <submittedName>
        <fullName evidence="3">MBL fold metallo-hydrolase</fullName>
    </submittedName>
</protein>
<sequence length="379" mass="40842">MIETITIDRFSELLDGDTAFALLDTRPRESYEAWHAPGAKNVPFEPTEDVTDRLEEIRESVGNHERVLTICGKGVSSGTLAAKLARATDAYDVVAVEGGMNAWSRLYHRVPIDLEDVEIVQLQRRSKGCLSYLIGDPETGSALAVDPTADLEAVFAAAGEYGLRIEGVVDTHVHADHVSGGRDLATRLEVPYYLPERAASRGVEHAFEPLEDGQTLAIGGLEARVLHTPGHTSDGISLLVDDRAVLTADTLHAEAVGRTELEFGDEDAERGARMLYDSLHGTLLELPDDVVVLPGHVGVSTDGRFQTGTPREAISTTVGTARTEIDVLSLSEDAFVDRLAGAGDKPENYETIIAINRGARALDPDERVELEIGPNNCSA</sequence>
<dbReference type="InterPro" id="IPR044528">
    <property type="entry name" value="POD-like_MBL-fold"/>
</dbReference>
<dbReference type="CDD" id="cd07724">
    <property type="entry name" value="POD-like_MBL-fold"/>
    <property type="match status" value="1"/>
</dbReference>
<dbReference type="PANTHER" id="PTHR43084:SF1">
    <property type="entry name" value="PERSULFIDE DIOXYGENASE ETHE1, MITOCHONDRIAL"/>
    <property type="match status" value="1"/>
</dbReference>
<name>A0AAP2Z969_9EURY</name>
<dbReference type="PROSITE" id="PS50206">
    <property type="entry name" value="RHODANESE_3"/>
    <property type="match status" value="1"/>
</dbReference>
<dbReference type="GO" id="GO:0050313">
    <property type="term" value="F:sulfur dioxygenase activity"/>
    <property type="evidence" value="ECO:0007669"/>
    <property type="project" value="InterPro"/>
</dbReference>
<dbReference type="AlphaFoldDB" id="A0AAP2Z969"/>
<feature type="domain" description="Rhodanese" evidence="2">
    <location>
        <begin position="16"/>
        <end position="111"/>
    </location>
</feature>
<dbReference type="Proteomes" id="UP001321047">
    <property type="component" value="Unassembled WGS sequence"/>
</dbReference>
<dbReference type="EMBL" id="JAOPJZ010000011">
    <property type="protein sequence ID" value="MCU4752917.1"/>
    <property type="molecule type" value="Genomic_DNA"/>
</dbReference>
<dbReference type="Pfam" id="PF00753">
    <property type="entry name" value="Lactamase_B"/>
    <property type="match status" value="1"/>
</dbReference>
<dbReference type="PANTHER" id="PTHR43084">
    <property type="entry name" value="PERSULFIDE DIOXYGENASE ETHE1"/>
    <property type="match status" value="1"/>
</dbReference>
<gene>
    <name evidence="3" type="ORF">OB919_13175</name>
</gene>
<dbReference type="InterPro" id="IPR036873">
    <property type="entry name" value="Rhodanese-like_dom_sf"/>
</dbReference>
<keyword evidence="1" id="KW-0479">Metal-binding</keyword>
<evidence type="ECO:0000259" key="2">
    <source>
        <dbReference type="PROSITE" id="PS50206"/>
    </source>
</evidence>
<dbReference type="InterPro" id="IPR036866">
    <property type="entry name" value="RibonucZ/Hydroxyglut_hydro"/>
</dbReference>
<evidence type="ECO:0000313" key="4">
    <source>
        <dbReference type="Proteomes" id="UP001321047"/>
    </source>
</evidence>
<keyword evidence="4" id="KW-1185">Reference proteome</keyword>
<dbReference type="GO" id="GO:0046872">
    <property type="term" value="F:metal ion binding"/>
    <property type="evidence" value="ECO:0007669"/>
    <property type="project" value="UniProtKB-KW"/>
</dbReference>
<dbReference type="SMART" id="SM00849">
    <property type="entry name" value="Lactamase_B"/>
    <property type="match status" value="1"/>
</dbReference>
<evidence type="ECO:0000256" key="1">
    <source>
        <dbReference type="ARBA" id="ARBA00022723"/>
    </source>
</evidence>
<dbReference type="GO" id="GO:0070813">
    <property type="term" value="P:hydrogen sulfide metabolic process"/>
    <property type="evidence" value="ECO:0007669"/>
    <property type="project" value="TreeGrafter"/>
</dbReference>
<reference evidence="3 4" key="1">
    <citation type="submission" date="2022-09" db="EMBL/GenBank/DDBJ databases">
        <title>Enrichment on poylsaccharides allowed isolation of novel metabolic and taxonomic groups of Haloarchaea.</title>
        <authorList>
            <person name="Sorokin D.Y."/>
            <person name="Elcheninov A.G."/>
            <person name="Khizhniak T.V."/>
            <person name="Kolganova T.V."/>
            <person name="Kublanov I.V."/>
        </authorList>
    </citation>
    <scope>NUCLEOTIDE SEQUENCE [LARGE SCALE GENOMIC DNA]</scope>
    <source>
        <strain evidence="3 4">AArc-curdl1</strain>
    </source>
</reference>
<dbReference type="CDD" id="cd00158">
    <property type="entry name" value="RHOD"/>
    <property type="match status" value="1"/>
</dbReference>
<organism evidence="3 4">
    <name type="scientific">Natronosalvus hydrolyticus</name>
    <dbReference type="NCBI Taxonomy" id="2979988"/>
    <lineage>
        <taxon>Archaea</taxon>
        <taxon>Methanobacteriati</taxon>
        <taxon>Methanobacteriota</taxon>
        <taxon>Stenosarchaea group</taxon>
        <taxon>Halobacteria</taxon>
        <taxon>Halobacteriales</taxon>
        <taxon>Natrialbaceae</taxon>
        <taxon>Natronosalvus</taxon>
    </lineage>
</organism>
<dbReference type="SMART" id="SM00450">
    <property type="entry name" value="RHOD"/>
    <property type="match status" value="1"/>
</dbReference>
<comment type="caution">
    <text evidence="3">The sequence shown here is derived from an EMBL/GenBank/DDBJ whole genome shotgun (WGS) entry which is preliminary data.</text>
</comment>
<dbReference type="Gene3D" id="3.60.15.10">
    <property type="entry name" value="Ribonuclease Z/Hydroxyacylglutathione hydrolase-like"/>
    <property type="match status" value="1"/>
</dbReference>
<dbReference type="InterPro" id="IPR001279">
    <property type="entry name" value="Metallo-B-lactamas"/>
</dbReference>
<dbReference type="SUPFAM" id="SSF52821">
    <property type="entry name" value="Rhodanese/Cell cycle control phosphatase"/>
    <property type="match status" value="1"/>
</dbReference>
<dbReference type="RefSeq" id="WP_342809243.1">
    <property type="nucleotide sequence ID" value="NZ_JAOPJZ010000011.1"/>
</dbReference>
<accession>A0AAP2Z969</accession>
<dbReference type="Gene3D" id="3.40.250.10">
    <property type="entry name" value="Rhodanese-like domain"/>
    <property type="match status" value="1"/>
</dbReference>
<dbReference type="GO" id="GO:0006749">
    <property type="term" value="P:glutathione metabolic process"/>
    <property type="evidence" value="ECO:0007669"/>
    <property type="project" value="InterPro"/>
</dbReference>
<dbReference type="InterPro" id="IPR051682">
    <property type="entry name" value="Mito_Persulfide_Diox"/>
</dbReference>
<evidence type="ECO:0000313" key="3">
    <source>
        <dbReference type="EMBL" id="MCU4752917.1"/>
    </source>
</evidence>
<proteinExistence type="predicted"/>
<dbReference type="SUPFAM" id="SSF56281">
    <property type="entry name" value="Metallo-hydrolase/oxidoreductase"/>
    <property type="match status" value="1"/>
</dbReference>
<dbReference type="Pfam" id="PF00581">
    <property type="entry name" value="Rhodanese"/>
    <property type="match status" value="1"/>
</dbReference>